<dbReference type="RefSeq" id="WP_280948890.1">
    <property type="nucleotide sequence ID" value="NZ_CP123762.1"/>
</dbReference>
<proteinExistence type="predicted"/>
<name>E9K9Y5_LACPN</name>
<evidence type="ECO:0000313" key="1">
    <source>
        <dbReference type="EMBL" id="ADV57360.1"/>
    </source>
</evidence>
<sequence length="118" mass="13232">MVTNICIIPSAVVGIQESSISGSMIIDSAISAHFTHRLKKSLQGVPNISKIFTLSEFESNWEPNPNTIYIFPDNVYHVLPASFLNKAKYVKFPNSKIFSSDLKELSHAIKIKLFQYDA</sequence>
<organism evidence="1">
    <name type="scientific">Lactiplantibacillus plantarum</name>
    <name type="common">Lactobacillus plantarum</name>
    <dbReference type="NCBI Taxonomy" id="1590"/>
    <lineage>
        <taxon>Bacteria</taxon>
        <taxon>Bacillati</taxon>
        <taxon>Bacillota</taxon>
        <taxon>Bacilli</taxon>
        <taxon>Lactobacillales</taxon>
        <taxon>Lactobacillaceae</taxon>
        <taxon>Lactiplantibacillus</taxon>
    </lineage>
</organism>
<reference evidence="1" key="1">
    <citation type="journal article" date="2011" name="FEBS Lett.">
        <title>Cysteine S-glycosylation, a new post-translational modification found in glycopeptide bacteriocins.</title>
        <authorList>
            <person name="Stepper J."/>
            <person name="Shastri S."/>
            <person name="Loo T.S."/>
            <person name="Preston J.C."/>
            <person name="Novak P."/>
            <person name="Man P."/>
            <person name="Moore C.H."/>
            <person name="Havlicek V."/>
            <person name="Patchett M.L."/>
            <person name="Norris G.E."/>
        </authorList>
    </citation>
    <scope>NUCLEOTIDE SEQUENCE</scope>
    <source>
        <strain evidence="1">KW30</strain>
    </source>
</reference>
<dbReference type="AlphaFoldDB" id="E9K9Y5"/>
<gene>
    <name evidence="1" type="primary">gccH</name>
</gene>
<accession>E9K9Y5</accession>
<dbReference type="EMBL" id="GU552553">
    <property type="protein sequence ID" value="ADV57360.1"/>
    <property type="molecule type" value="Genomic_DNA"/>
</dbReference>
<protein>
    <submittedName>
        <fullName evidence="1">Uncharacterized protein gccH</fullName>
    </submittedName>
</protein>